<keyword evidence="2" id="KW-0805">Transcription regulation</keyword>
<gene>
    <name evidence="6" type="ORF">HMPREF0970_00963</name>
</gene>
<evidence type="ECO:0000256" key="1">
    <source>
        <dbReference type="ARBA" id="ARBA00022491"/>
    </source>
</evidence>
<evidence type="ECO:0000313" key="6">
    <source>
        <dbReference type="EMBL" id="EFF80122.1"/>
    </source>
</evidence>
<accession>D4TYD8</accession>
<evidence type="ECO:0000256" key="4">
    <source>
        <dbReference type="ARBA" id="ARBA00023163"/>
    </source>
</evidence>
<dbReference type="EMBL" id="ACYT02000023">
    <property type="protein sequence ID" value="EFF80122.1"/>
    <property type="molecule type" value="Genomic_DNA"/>
</dbReference>
<dbReference type="PANTHER" id="PTHR30204">
    <property type="entry name" value="REDOX-CYCLING DRUG-SENSING TRANSCRIPTIONAL ACTIVATOR SOXR"/>
    <property type="match status" value="1"/>
</dbReference>
<dbReference type="PROSITE" id="PS50937">
    <property type="entry name" value="HTH_MERR_2"/>
    <property type="match status" value="1"/>
</dbReference>
<dbReference type="AlphaFoldDB" id="D4TYD8"/>
<feature type="domain" description="HTH merR-type" evidence="5">
    <location>
        <begin position="20"/>
        <end position="88"/>
    </location>
</feature>
<dbReference type="Pfam" id="PF13411">
    <property type="entry name" value="MerR_1"/>
    <property type="match status" value="1"/>
</dbReference>
<dbReference type="InterPro" id="IPR009061">
    <property type="entry name" value="DNA-bd_dom_put_sf"/>
</dbReference>
<evidence type="ECO:0000259" key="5">
    <source>
        <dbReference type="PROSITE" id="PS50937"/>
    </source>
</evidence>
<keyword evidence="1" id="KW-0678">Repressor</keyword>
<reference evidence="6 7" key="1">
    <citation type="submission" date="2009-10" db="EMBL/GenBank/DDBJ databases">
        <authorList>
            <person name="Weinstock G."/>
            <person name="Sodergren E."/>
            <person name="Clifton S."/>
            <person name="Fulton L."/>
            <person name="Fulton B."/>
            <person name="Courtney L."/>
            <person name="Fronick C."/>
            <person name="Harrison M."/>
            <person name="Strong C."/>
            <person name="Farmer C."/>
            <person name="Delahaunty K."/>
            <person name="Markovic C."/>
            <person name="Hall O."/>
            <person name="Minx P."/>
            <person name="Tomlinson C."/>
            <person name="Mitreva M."/>
            <person name="Nelson J."/>
            <person name="Hou S."/>
            <person name="Wollam A."/>
            <person name="Pepin K.H."/>
            <person name="Johnson M."/>
            <person name="Bhonagiri V."/>
            <person name="Nash W.E."/>
            <person name="Warren W."/>
            <person name="Chinwalla A."/>
            <person name="Mardis E.R."/>
            <person name="Wilson R.K."/>
        </authorList>
    </citation>
    <scope>NUCLEOTIDE SEQUENCE [LARGE SCALE GENOMIC DNA]</scope>
    <source>
        <strain evidence="6 7">F0309</strain>
    </source>
</reference>
<dbReference type="CDD" id="cd00592">
    <property type="entry name" value="HTH_MerR-like"/>
    <property type="match status" value="1"/>
</dbReference>
<dbReference type="InterPro" id="IPR000551">
    <property type="entry name" value="MerR-type_HTH_dom"/>
</dbReference>
<proteinExistence type="predicted"/>
<dbReference type="GO" id="GO:0003677">
    <property type="term" value="F:DNA binding"/>
    <property type="evidence" value="ECO:0007669"/>
    <property type="project" value="UniProtKB-KW"/>
</dbReference>
<dbReference type="SMART" id="SM00422">
    <property type="entry name" value="HTH_MERR"/>
    <property type="match status" value="1"/>
</dbReference>
<evidence type="ECO:0000256" key="2">
    <source>
        <dbReference type="ARBA" id="ARBA00023015"/>
    </source>
</evidence>
<organism evidence="6 7">
    <name type="scientific">Schaalia odontolytica F0309</name>
    <dbReference type="NCBI Taxonomy" id="649742"/>
    <lineage>
        <taxon>Bacteria</taxon>
        <taxon>Bacillati</taxon>
        <taxon>Actinomycetota</taxon>
        <taxon>Actinomycetes</taxon>
        <taxon>Actinomycetales</taxon>
        <taxon>Actinomycetaceae</taxon>
        <taxon>Schaalia</taxon>
    </lineage>
</organism>
<evidence type="ECO:0000313" key="7">
    <source>
        <dbReference type="Proteomes" id="UP000003150"/>
    </source>
</evidence>
<name>D4TYD8_9ACTO</name>
<dbReference type="Proteomes" id="UP000003150">
    <property type="component" value="Unassembled WGS sequence"/>
</dbReference>
<dbReference type="Gene3D" id="1.10.1660.10">
    <property type="match status" value="1"/>
</dbReference>
<evidence type="ECO:0000256" key="3">
    <source>
        <dbReference type="ARBA" id="ARBA00023125"/>
    </source>
</evidence>
<dbReference type="InterPro" id="IPR047057">
    <property type="entry name" value="MerR_fam"/>
</dbReference>
<keyword evidence="3" id="KW-0238">DNA-binding</keyword>
<keyword evidence="4" id="KW-0804">Transcription</keyword>
<dbReference type="HOGENOM" id="CLU_065308_0_0_11"/>
<dbReference type="GO" id="GO:0003700">
    <property type="term" value="F:DNA-binding transcription factor activity"/>
    <property type="evidence" value="ECO:0007669"/>
    <property type="project" value="InterPro"/>
</dbReference>
<sequence length="308" mass="34750">MVRDSRTLDSDVASQCSMVPMRVKVMADLAGTTTRTVRYYHRLGLLPVPPLVAGRRDYGIEHLARLLRIRWLAESGIPLAKIAQMLPEEPAQGRSAVEADLLATRAQIDARIEVLHHQRARIDELVARVRSGEALSPLPIVLERFYDHLEDLVEDPATLPIIHTDRRMVLALAISGLIPASLSPFIEGFSDEDRRAVVRMLTTFATLDRSRYPGAYGDEERERVIEELEEAEWAVLERNRATALALLRDLPSGGPGHLLWKRVARLSKIGYPEPDQRRVIDDLVRRLQADPEFGPVLEEKTGKDWNIV</sequence>
<dbReference type="PANTHER" id="PTHR30204:SF69">
    <property type="entry name" value="MERR-FAMILY TRANSCRIPTIONAL REGULATOR"/>
    <property type="match status" value="1"/>
</dbReference>
<comment type="caution">
    <text evidence="6">The sequence shown here is derived from an EMBL/GenBank/DDBJ whole genome shotgun (WGS) entry which is preliminary data.</text>
</comment>
<dbReference type="PATRIC" id="fig|649742.3.peg.691"/>
<dbReference type="SUPFAM" id="SSF46955">
    <property type="entry name" value="Putative DNA-binding domain"/>
    <property type="match status" value="1"/>
</dbReference>
<protein>
    <submittedName>
        <fullName evidence="6">Transcriptional regulator, MerR family</fullName>
    </submittedName>
</protein>